<dbReference type="GO" id="GO:0005524">
    <property type="term" value="F:ATP binding"/>
    <property type="evidence" value="ECO:0007669"/>
    <property type="project" value="UniProtKB-KW"/>
</dbReference>
<dbReference type="SUPFAM" id="SSF54211">
    <property type="entry name" value="Ribosomal protein S5 domain 2-like"/>
    <property type="match status" value="1"/>
</dbReference>
<dbReference type="PRINTS" id="PR01657">
    <property type="entry name" value="MCMFAMILY"/>
</dbReference>
<dbReference type="NCBIfam" id="TIGR00368">
    <property type="entry name" value="YifB family Mg chelatase-like AAA ATPase"/>
    <property type="match status" value="1"/>
</dbReference>
<keyword evidence="2" id="KW-0547">Nucleotide-binding</keyword>
<dbReference type="SUPFAM" id="SSF52540">
    <property type="entry name" value="P-loop containing nucleoside triphosphate hydrolases"/>
    <property type="match status" value="1"/>
</dbReference>
<evidence type="ECO:0000259" key="4">
    <source>
        <dbReference type="SMART" id="SM00382"/>
    </source>
</evidence>
<dbReference type="InterPro" id="IPR020568">
    <property type="entry name" value="Ribosomal_Su5_D2-typ_SF"/>
</dbReference>
<comment type="similarity">
    <text evidence="1">Belongs to the Mg-chelatase subunits D/I family. ComM subfamily.</text>
</comment>
<gene>
    <name evidence="5" type="ORF">A3G46_00620</name>
</gene>
<evidence type="ECO:0000256" key="1">
    <source>
        <dbReference type="ARBA" id="ARBA00006354"/>
    </source>
</evidence>
<evidence type="ECO:0000313" key="6">
    <source>
        <dbReference type="Proteomes" id="UP000177276"/>
    </source>
</evidence>
<dbReference type="InterPro" id="IPR027417">
    <property type="entry name" value="P-loop_NTPase"/>
</dbReference>
<dbReference type="GO" id="GO:0003677">
    <property type="term" value="F:DNA binding"/>
    <property type="evidence" value="ECO:0007669"/>
    <property type="project" value="InterPro"/>
</dbReference>
<dbReference type="PANTHER" id="PTHR32039">
    <property type="entry name" value="MAGNESIUM-CHELATASE SUBUNIT CHLI"/>
    <property type="match status" value="1"/>
</dbReference>
<keyword evidence="3" id="KW-0067">ATP-binding</keyword>
<dbReference type="InterPro" id="IPR003593">
    <property type="entry name" value="AAA+_ATPase"/>
</dbReference>
<evidence type="ECO:0000313" key="5">
    <source>
        <dbReference type="EMBL" id="OHB12682.1"/>
    </source>
</evidence>
<proteinExistence type="inferred from homology"/>
<dbReference type="InterPro" id="IPR001208">
    <property type="entry name" value="MCM_dom"/>
</dbReference>
<dbReference type="SMART" id="SM00382">
    <property type="entry name" value="AAA"/>
    <property type="match status" value="1"/>
</dbReference>
<dbReference type="Pfam" id="PF13541">
    <property type="entry name" value="ChlI"/>
    <property type="match status" value="1"/>
</dbReference>
<feature type="domain" description="AAA+ ATPase" evidence="4">
    <location>
        <begin position="217"/>
        <end position="398"/>
    </location>
</feature>
<dbReference type="InterPro" id="IPR025158">
    <property type="entry name" value="Mg_chelat-rel_C"/>
</dbReference>
<dbReference type="Gene3D" id="3.30.230.10">
    <property type="match status" value="1"/>
</dbReference>
<name>A0A1G2UTV6_9BACT</name>
<dbReference type="Pfam" id="PF01078">
    <property type="entry name" value="Mg_chelatase"/>
    <property type="match status" value="1"/>
</dbReference>
<dbReference type="InterPro" id="IPR045006">
    <property type="entry name" value="CHLI-like"/>
</dbReference>
<dbReference type="PANTHER" id="PTHR32039:SF7">
    <property type="entry name" value="COMPETENCE PROTEIN COMM"/>
    <property type="match status" value="1"/>
</dbReference>
<dbReference type="Proteomes" id="UP000177276">
    <property type="component" value="Unassembled WGS sequence"/>
</dbReference>
<evidence type="ECO:0000256" key="3">
    <source>
        <dbReference type="ARBA" id="ARBA00022840"/>
    </source>
</evidence>
<evidence type="ECO:0000256" key="2">
    <source>
        <dbReference type="ARBA" id="ARBA00022741"/>
    </source>
</evidence>
<organism evidence="5 6">
    <name type="scientific">Candidatus Zambryskibacteria bacterium RIFCSPLOWO2_12_FULL_39_16</name>
    <dbReference type="NCBI Taxonomy" id="1802775"/>
    <lineage>
        <taxon>Bacteria</taxon>
        <taxon>Candidatus Zambryskiibacteriota</taxon>
    </lineage>
</organism>
<dbReference type="InterPro" id="IPR000523">
    <property type="entry name" value="Mg_chelatse_chII-like_cat_dom"/>
</dbReference>
<dbReference type="AlphaFoldDB" id="A0A1G2UTV6"/>
<dbReference type="InterPro" id="IPR004482">
    <property type="entry name" value="Mg_chelat-rel"/>
</dbReference>
<protein>
    <recommendedName>
        <fullName evidence="4">AAA+ ATPase domain-containing protein</fullName>
    </recommendedName>
</protein>
<sequence length="512" mass="55866">MSYAKVHSAQAFLLKPYIVDVEADLSRGLNSFSIVGLGDKAVEEAKDRISAAVKNSGFESPKSKNHKVIISLAPAEIKKEGSGLDVAIALSYLLASGDILFDSKGKIFLGELSLDGRLRPVKGALAFARKAKEKGFREIYLPIENAPEATLVDGVSIFGAQTLLEIINHISHDTDLNQKLKPEKKKEIKNLDEISLDLSDIKGQEGAKRALEIAAAGGHNIALYGPPGTGKTMLAKALSGILPPLSFDEVLEVTEIHSMTGALNDTLVAERPFRSPHHTASHVAIIGGGSNPRPGEVTLAHKGVLFLDEFPEFENKAIESMREPLEERVVSVSRARGTVKFPAHFILVAAMNPCPCGNFGIKGKPCTCAPLQIERYKRKISGPIIDRIDIWTEVSKVDHEKLTEKAGKSESVPARERIIKARGIQGKRFRDAGRKISTNSEMSARDITIILKISDEVKEILNKSAKTLDLSARSYHKIIKLARTIADLNSSPEISVSHILEAISYRPKQQKY</sequence>
<dbReference type="InterPro" id="IPR014721">
    <property type="entry name" value="Ribsml_uS5_D2-typ_fold_subgr"/>
</dbReference>
<comment type="caution">
    <text evidence="5">The sequence shown here is derived from an EMBL/GenBank/DDBJ whole genome shotgun (WGS) entry which is preliminary data.</text>
</comment>
<dbReference type="Gene3D" id="3.40.50.300">
    <property type="entry name" value="P-loop containing nucleotide triphosphate hydrolases"/>
    <property type="match status" value="1"/>
</dbReference>
<dbReference type="EMBL" id="MHWS01000005">
    <property type="protein sequence ID" value="OHB12682.1"/>
    <property type="molecule type" value="Genomic_DNA"/>
</dbReference>
<reference evidence="5 6" key="1">
    <citation type="journal article" date="2016" name="Nat. Commun.">
        <title>Thousands of microbial genomes shed light on interconnected biogeochemical processes in an aquifer system.</title>
        <authorList>
            <person name="Anantharaman K."/>
            <person name="Brown C.T."/>
            <person name="Hug L.A."/>
            <person name="Sharon I."/>
            <person name="Castelle C.J."/>
            <person name="Probst A.J."/>
            <person name="Thomas B.C."/>
            <person name="Singh A."/>
            <person name="Wilkins M.J."/>
            <person name="Karaoz U."/>
            <person name="Brodie E.L."/>
            <person name="Williams K.H."/>
            <person name="Hubbard S.S."/>
            <person name="Banfield J.F."/>
        </authorList>
    </citation>
    <scope>NUCLEOTIDE SEQUENCE [LARGE SCALE GENOMIC DNA]</scope>
</reference>
<dbReference type="Pfam" id="PF13335">
    <property type="entry name" value="Mg_chelatase_C"/>
    <property type="match status" value="1"/>
</dbReference>
<accession>A0A1G2UTV6</accession>